<dbReference type="InterPro" id="IPR000719">
    <property type="entry name" value="Prot_kinase_dom"/>
</dbReference>
<dbReference type="GO" id="GO:0007165">
    <property type="term" value="P:signal transduction"/>
    <property type="evidence" value="ECO:0007669"/>
    <property type="project" value="TreeGrafter"/>
</dbReference>
<dbReference type="GO" id="GO:0005524">
    <property type="term" value="F:ATP binding"/>
    <property type="evidence" value="ECO:0007669"/>
    <property type="project" value="InterPro"/>
</dbReference>
<organism evidence="2">
    <name type="scientific">Thermosporothrix sp. COM3</name>
    <dbReference type="NCBI Taxonomy" id="2490863"/>
    <lineage>
        <taxon>Bacteria</taxon>
        <taxon>Bacillati</taxon>
        <taxon>Chloroflexota</taxon>
        <taxon>Ktedonobacteria</taxon>
        <taxon>Ktedonobacterales</taxon>
        <taxon>Thermosporotrichaceae</taxon>
        <taxon>Thermosporothrix</taxon>
    </lineage>
</organism>
<dbReference type="EMBL" id="AP019376">
    <property type="protein sequence ID" value="BBH85275.1"/>
    <property type="molecule type" value="Genomic_DNA"/>
</dbReference>
<reference evidence="2" key="1">
    <citation type="submission" date="2018-12" db="EMBL/GenBank/DDBJ databases">
        <title>Novel natural products biosynthetic potential of the class Ktedonobacteria.</title>
        <authorList>
            <person name="Zheng Y."/>
            <person name="Saitou A."/>
            <person name="Wang C.M."/>
            <person name="Toyoda A."/>
            <person name="Minakuchi Y."/>
            <person name="Sekiguchi Y."/>
            <person name="Ueda K."/>
            <person name="Takano H."/>
            <person name="Sakai Y."/>
            <person name="Yokota A."/>
            <person name="Yabe S."/>
        </authorList>
    </citation>
    <scope>NUCLEOTIDE SEQUENCE</scope>
    <source>
        <strain evidence="2">COM3</strain>
    </source>
</reference>
<name>A0A455SGL1_9CHLR</name>
<dbReference type="InterPro" id="IPR011009">
    <property type="entry name" value="Kinase-like_dom_sf"/>
</dbReference>
<accession>A0A455SGL1</accession>
<protein>
    <recommendedName>
        <fullName evidence="1">Protein kinase domain-containing protein</fullName>
    </recommendedName>
</protein>
<sequence length="183" mass="20528">MLQLLHEASLPVPAVLDTLELEENQSALVMEYIAGTSLEKALKAPLSSSLAISLAEQLLQGIASLHQHQFVHGDIHSRNILLHRSKIWLIDFEQARRVTTTSHAFGHSPFWYDCYQLFTILQCFLPRLPHPLQAWNVQAGALLATPDLQAGALLDLWRSCKAAAARKRNLAAFLPMFIQKQSR</sequence>
<dbReference type="SMART" id="SM00220">
    <property type="entry name" value="S_TKc"/>
    <property type="match status" value="1"/>
</dbReference>
<proteinExistence type="predicted"/>
<evidence type="ECO:0000259" key="1">
    <source>
        <dbReference type="PROSITE" id="PS50011"/>
    </source>
</evidence>
<dbReference type="PANTHER" id="PTHR48011:SF4">
    <property type="entry name" value="MITOGEN-ACTIVATED PROTEIN KINASE KINASE KINASE 19"/>
    <property type="match status" value="1"/>
</dbReference>
<dbReference type="AlphaFoldDB" id="A0A455SGL1"/>
<dbReference type="GO" id="GO:0004672">
    <property type="term" value="F:protein kinase activity"/>
    <property type="evidence" value="ECO:0007669"/>
    <property type="project" value="InterPro"/>
</dbReference>
<evidence type="ECO:0000313" key="2">
    <source>
        <dbReference type="EMBL" id="BBH85275.1"/>
    </source>
</evidence>
<dbReference type="InterPro" id="IPR052751">
    <property type="entry name" value="Plant_MAPKKK"/>
</dbReference>
<dbReference type="Gene3D" id="1.10.510.10">
    <property type="entry name" value="Transferase(Phosphotransferase) domain 1"/>
    <property type="match status" value="1"/>
</dbReference>
<dbReference type="PANTHER" id="PTHR48011">
    <property type="entry name" value="CCR4-NOT TRANSCRIPTIONAL COMPLEX SUBUNIT CAF120-RELATED"/>
    <property type="match status" value="1"/>
</dbReference>
<dbReference type="Pfam" id="PF00069">
    <property type="entry name" value="Pkinase"/>
    <property type="match status" value="1"/>
</dbReference>
<gene>
    <name evidence="2" type="ORF">KTC_00260</name>
</gene>
<feature type="domain" description="Protein kinase" evidence="1">
    <location>
        <begin position="1"/>
        <end position="183"/>
    </location>
</feature>
<dbReference type="SUPFAM" id="SSF56112">
    <property type="entry name" value="Protein kinase-like (PK-like)"/>
    <property type="match status" value="1"/>
</dbReference>
<dbReference type="PROSITE" id="PS50011">
    <property type="entry name" value="PROTEIN_KINASE_DOM"/>
    <property type="match status" value="1"/>
</dbReference>